<dbReference type="Pfam" id="PF00501">
    <property type="entry name" value="AMP-binding"/>
    <property type="match status" value="1"/>
</dbReference>
<dbReference type="InterPro" id="IPR000873">
    <property type="entry name" value="AMP-dep_synth/lig_dom"/>
</dbReference>
<dbReference type="PANTHER" id="PTHR43201">
    <property type="entry name" value="ACYL-COA SYNTHETASE"/>
    <property type="match status" value="1"/>
</dbReference>
<dbReference type="InterPro" id="IPR045851">
    <property type="entry name" value="AMP-bd_C_sf"/>
</dbReference>
<dbReference type="Gene3D" id="3.30.300.30">
    <property type="match status" value="1"/>
</dbReference>
<dbReference type="EMBL" id="JARJLM010000315">
    <property type="protein sequence ID" value="MDF3834936.1"/>
    <property type="molecule type" value="Genomic_DNA"/>
</dbReference>
<evidence type="ECO:0000256" key="1">
    <source>
        <dbReference type="ARBA" id="ARBA00006432"/>
    </source>
</evidence>
<reference evidence="5 6" key="1">
    <citation type="submission" date="2023-03" db="EMBL/GenBank/DDBJ databases">
        <title>Draft assemblies of triclosan tolerant bacteria isolated from returned activated sludge.</title>
        <authorList>
            <person name="Van Hamelsveld S."/>
        </authorList>
    </citation>
    <scope>NUCLEOTIDE SEQUENCE [LARGE SCALE GENOMIC DNA]</scope>
    <source>
        <strain evidence="5 6">GW210010_S58</strain>
    </source>
</reference>
<dbReference type="InterPro" id="IPR042099">
    <property type="entry name" value="ANL_N_sf"/>
</dbReference>
<gene>
    <name evidence="5" type="ORF">P3W85_18510</name>
</gene>
<evidence type="ECO:0000259" key="4">
    <source>
        <dbReference type="Pfam" id="PF13193"/>
    </source>
</evidence>
<sequence length="521" mass="56082">MNEKHETLNFAFRRIHEVIDPWVEGNPTAIALRDKRYRLTYGELATATRDAANQLRQLGVRPGDRVMLVAENCAALAVLVLAASVCDAWAVVVNARLSPREIDNFIDHSGARRVLYAADVSQDAQAHAQRAGAVASAWPYVGELAVGPLNDAAVPEPVSHSSRDQVAAMIYTSGTSGSPKGVMLTHANLLHMATLSRQLRQLSPLDTVYGILPMAHVVGLSSQLLGSLACGCVLRLEERFSPEALVSALREGGLTLLLGVPAMYARLLDWCTHTGTSLAGHGLRVIATAGSPLTPELKQAVESAFDMPLQNGYGLTEMSPTVAQTPLGVWRKDCSVGLPVPNVEIRIADAAGNDVAQGSAGELWVRGPNMMKGYYRDEKLTRTVINAEGWLNTGDMARQDSDGALFIVGRTKELIIRSGFNVYPVEVEQVLNSHPAIVQSAVVGRAVGGNEEVIAFVELAAGVAVDRDELISYLRNRLSPYKVPAEIRAMARLPAAPTGKLLKSEIKQLAAKEKDERQALL</sequence>
<dbReference type="Pfam" id="PF13193">
    <property type="entry name" value="AMP-binding_C"/>
    <property type="match status" value="1"/>
</dbReference>
<protein>
    <submittedName>
        <fullName evidence="5">Class I adenylate-forming enzyme family protein</fullName>
    </submittedName>
</protein>
<evidence type="ECO:0000313" key="6">
    <source>
        <dbReference type="Proteomes" id="UP001216674"/>
    </source>
</evidence>
<proteinExistence type="inferred from homology"/>
<name>A0ABT6AQN5_9BURK</name>
<dbReference type="SUPFAM" id="SSF56801">
    <property type="entry name" value="Acetyl-CoA synthetase-like"/>
    <property type="match status" value="1"/>
</dbReference>
<dbReference type="PROSITE" id="PS00455">
    <property type="entry name" value="AMP_BINDING"/>
    <property type="match status" value="1"/>
</dbReference>
<evidence type="ECO:0000259" key="3">
    <source>
        <dbReference type="Pfam" id="PF00501"/>
    </source>
</evidence>
<keyword evidence="2" id="KW-0436">Ligase</keyword>
<dbReference type="Gene3D" id="3.40.50.12780">
    <property type="entry name" value="N-terminal domain of ligase-like"/>
    <property type="match status" value="1"/>
</dbReference>
<organism evidence="5 6">
    <name type="scientific">Cupriavidus basilensis</name>
    <dbReference type="NCBI Taxonomy" id="68895"/>
    <lineage>
        <taxon>Bacteria</taxon>
        <taxon>Pseudomonadati</taxon>
        <taxon>Pseudomonadota</taxon>
        <taxon>Betaproteobacteria</taxon>
        <taxon>Burkholderiales</taxon>
        <taxon>Burkholderiaceae</taxon>
        <taxon>Cupriavidus</taxon>
    </lineage>
</organism>
<dbReference type="PANTHER" id="PTHR43201:SF5">
    <property type="entry name" value="MEDIUM-CHAIN ACYL-COA LIGASE ACSF2, MITOCHONDRIAL"/>
    <property type="match status" value="1"/>
</dbReference>
<keyword evidence="6" id="KW-1185">Reference proteome</keyword>
<comment type="caution">
    <text evidence="5">The sequence shown here is derived from an EMBL/GenBank/DDBJ whole genome shotgun (WGS) entry which is preliminary data.</text>
</comment>
<dbReference type="InterPro" id="IPR020845">
    <property type="entry name" value="AMP-binding_CS"/>
</dbReference>
<feature type="domain" description="AMP-dependent synthetase/ligase" evidence="3">
    <location>
        <begin position="22"/>
        <end position="375"/>
    </location>
</feature>
<comment type="similarity">
    <text evidence="1">Belongs to the ATP-dependent AMP-binding enzyme family.</text>
</comment>
<feature type="domain" description="AMP-binding enzyme C-terminal" evidence="4">
    <location>
        <begin position="426"/>
        <end position="500"/>
    </location>
</feature>
<accession>A0ABT6AQN5</accession>
<dbReference type="InterPro" id="IPR025110">
    <property type="entry name" value="AMP-bd_C"/>
</dbReference>
<evidence type="ECO:0000313" key="5">
    <source>
        <dbReference type="EMBL" id="MDF3834936.1"/>
    </source>
</evidence>
<dbReference type="Proteomes" id="UP001216674">
    <property type="component" value="Unassembled WGS sequence"/>
</dbReference>
<dbReference type="RefSeq" id="WP_276265863.1">
    <property type="nucleotide sequence ID" value="NZ_JARJLM010000315.1"/>
</dbReference>
<evidence type="ECO:0000256" key="2">
    <source>
        <dbReference type="ARBA" id="ARBA00022598"/>
    </source>
</evidence>